<dbReference type="Gene3D" id="1.25.40.10">
    <property type="entry name" value="Tetratricopeptide repeat domain"/>
    <property type="match status" value="1"/>
</dbReference>
<name>A0A7W6CN24_9SPHN</name>
<dbReference type="PANTHER" id="PTHR22726">
    <property type="entry name" value="METALLOENDOPEPTIDASE OMA1"/>
    <property type="match status" value="1"/>
</dbReference>
<keyword evidence="6" id="KW-0482">Metalloprotease</keyword>
<evidence type="ECO:0000256" key="4">
    <source>
        <dbReference type="ARBA" id="ARBA00022801"/>
    </source>
</evidence>
<evidence type="ECO:0000256" key="6">
    <source>
        <dbReference type="ARBA" id="ARBA00023049"/>
    </source>
</evidence>
<keyword evidence="7" id="KW-1133">Transmembrane helix</keyword>
<accession>A0A7W6CN24</accession>
<evidence type="ECO:0000256" key="1">
    <source>
        <dbReference type="ARBA" id="ARBA00001947"/>
    </source>
</evidence>
<comment type="cofactor">
    <cofactor evidence="1">
        <name>Zn(2+)</name>
        <dbReference type="ChEBI" id="CHEBI:29105"/>
    </cofactor>
</comment>
<dbReference type="RefSeq" id="WP_246404972.1">
    <property type="nucleotide sequence ID" value="NZ_JACIDX010000016.1"/>
</dbReference>
<keyword evidence="8" id="KW-0732">Signal</keyword>
<dbReference type="SUPFAM" id="SSF48452">
    <property type="entry name" value="TPR-like"/>
    <property type="match status" value="1"/>
</dbReference>
<evidence type="ECO:0000259" key="9">
    <source>
        <dbReference type="Pfam" id="PF01435"/>
    </source>
</evidence>
<dbReference type="Pfam" id="PF13432">
    <property type="entry name" value="TPR_16"/>
    <property type="match status" value="2"/>
</dbReference>
<keyword evidence="2 10" id="KW-0645">Protease</keyword>
<keyword evidence="3" id="KW-0479">Metal-binding</keyword>
<dbReference type="EMBL" id="JACIDX010000016">
    <property type="protein sequence ID" value="MBB3956765.1"/>
    <property type="molecule type" value="Genomic_DNA"/>
</dbReference>
<feature type="domain" description="Peptidase M48" evidence="9">
    <location>
        <begin position="27"/>
        <end position="215"/>
    </location>
</feature>
<dbReference type="AlphaFoldDB" id="A0A7W6CN24"/>
<keyword evidence="5" id="KW-0862">Zinc</keyword>
<dbReference type="GO" id="GO:0051603">
    <property type="term" value="P:proteolysis involved in protein catabolic process"/>
    <property type="evidence" value="ECO:0007669"/>
    <property type="project" value="TreeGrafter"/>
</dbReference>
<dbReference type="CDD" id="cd07324">
    <property type="entry name" value="M48C_Oma1-like"/>
    <property type="match status" value="1"/>
</dbReference>
<dbReference type="GO" id="GO:0016020">
    <property type="term" value="C:membrane"/>
    <property type="evidence" value="ECO:0007669"/>
    <property type="project" value="TreeGrafter"/>
</dbReference>
<dbReference type="GO" id="GO:0004222">
    <property type="term" value="F:metalloendopeptidase activity"/>
    <property type="evidence" value="ECO:0007669"/>
    <property type="project" value="InterPro"/>
</dbReference>
<sequence>MATVAVCLLAATPAAAQSVLRDAETEALFRDMAAPLVRAAGLDPKNVDIVLVNDSSINAFVAGGQAVYIHSGLINEASSALEVQGVIAHELGHVVGGHAIDDRGAKMAGNISILSLLLGAAAAAAGGGAAAMGVFMAGQQMAMGKFLAYTRGEEEAADAAGASFLSKAGMSGRGSLEFFHKLLVMENRYGMTHSDEASFWSTHPLTDERIAYLEDIYKKDPAWNAPSNPALEERFQRVKAKLYGYLAEPPSTFQAFPEYMNNVPALYARAYAYHKEGFLDKATTETDKLLAGDPRDPYFLELKGQILLEAGKPAEAIAPLRQATALTGNQPLIATTFGHALIAQDDLVNSRDHLDEAQKVLKAALARDRENPFAWYVLGIIYAKNGDLPRARLASAEQASLSGNWGGALVNAEAAKNGLAVGSPDAIRAEDIAMEARSYLAKSKKRK</sequence>
<comment type="caution">
    <text evidence="10">The sequence shown here is derived from an EMBL/GenBank/DDBJ whole genome shotgun (WGS) entry which is preliminary data.</text>
</comment>
<feature type="transmembrane region" description="Helical" evidence="7">
    <location>
        <begin position="111"/>
        <end position="137"/>
    </location>
</feature>
<evidence type="ECO:0000313" key="10">
    <source>
        <dbReference type="EMBL" id="MBB3956765.1"/>
    </source>
</evidence>
<evidence type="ECO:0000256" key="8">
    <source>
        <dbReference type="SAM" id="SignalP"/>
    </source>
</evidence>
<dbReference type="InterPro" id="IPR051156">
    <property type="entry name" value="Mito/Outer_Membr_Metalloprot"/>
</dbReference>
<keyword evidence="7" id="KW-0812">Transmembrane</keyword>
<reference evidence="10 11" key="1">
    <citation type="submission" date="2020-08" db="EMBL/GenBank/DDBJ databases">
        <title>Genomic Encyclopedia of Type Strains, Phase IV (KMG-IV): sequencing the most valuable type-strain genomes for metagenomic binning, comparative biology and taxonomic classification.</title>
        <authorList>
            <person name="Goeker M."/>
        </authorList>
    </citation>
    <scope>NUCLEOTIDE SEQUENCE [LARGE SCALE GENOMIC DNA]</scope>
    <source>
        <strain evidence="10 11">DSM 27057</strain>
    </source>
</reference>
<dbReference type="GO" id="GO:0046872">
    <property type="term" value="F:metal ion binding"/>
    <property type="evidence" value="ECO:0007669"/>
    <property type="project" value="UniProtKB-KW"/>
</dbReference>
<dbReference type="PANTHER" id="PTHR22726:SF1">
    <property type="entry name" value="METALLOENDOPEPTIDASE OMA1, MITOCHONDRIAL"/>
    <property type="match status" value="1"/>
</dbReference>
<protein>
    <submittedName>
        <fullName evidence="10">Putative Zn-dependent protease</fullName>
    </submittedName>
</protein>
<keyword evidence="11" id="KW-1185">Reference proteome</keyword>
<feature type="signal peptide" evidence="8">
    <location>
        <begin position="1"/>
        <end position="16"/>
    </location>
</feature>
<dbReference type="InterPro" id="IPR011990">
    <property type="entry name" value="TPR-like_helical_dom_sf"/>
</dbReference>
<organism evidence="10 11">
    <name type="scientific">Novosphingobium sediminicola</name>
    <dbReference type="NCBI Taxonomy" id="563162"/>
    <lineage>
        <taxon>Bacteria</taxon>
        <taxon>Pseudomonadati</taxon>
        <taxon>Pseudomonadota</taxon>
        <taxon>Alphaproteobacteria</taxon>
        <taxon>Sphingomonadales</taxon>
        <taxon>Sphingomonadaceae</taxon>
        <taxon>Novosphingobium</taxon>
    </lineage>
</organism>
<dbReference type="Proteomes" id="UP000548867">
    <property type="component" value="Unassembled WGS sequence"/>
</dbReference>
<dbReference type="InterPro" id="IPR001915">
    <property type="entry name" value="Peptidase_M48"/>
</dbReference>
<evidence type="ECO:0000256" key="7">
    <source>
        <dbReference type="SAM" id="Phobius"/>
    </source>
</evidence>
<proteinExistence type="predicted"/>
<evidence type="ECO:0000256" key="3">
    <source>
        <dbReference type="ARBA" id="ARBA00022723"/>
    </source>
</evidence>
<keyword evidence="7" id="KW-0472">Membrane</keyword>
<keyword evidence="4" id="KW-0378">Hydrolase</keyword>
<evidence type="ECO:0000313" key="11">
    <source>
        <dbReference type="Proteomes" id="UP000548867"/>
    </source>
</evidence>
<gene>
    <name evidence="10" type="ORF">GGR38_003731</name>
</gene>
<dbReference type="Gene3D" id="3.30.2010.10">
    <property type="entry name" value="Metalloproteases ('zincins'), catalytic domain"/>
    <property type="match status" value="1"/>
</dbReference>
<evidence type="ECO:0000256" key="2">
    <source>
        <dbReference type="ARBA" id="ARBA00022670"/>
    </source>
</evidence>
<evidence type="ECO:0000256" key="5">
    <source>
        <dbReference type="ARBA" id="ARBA00022833"/>
    </source>
</evidence>
<feature type="chain" id="PRO_5030541246" evidence="8">
    <location>
        <begin position="17"/>
        <end position="447"/>
    </location>
</feature>
<dbReference type="Pfam" id="PF01435">
    <property type="entry name" value="Peptidase_M48"/>
    <property type="match status" value="1"/>
</dbReference>